<dbReference type="InterPro" id="IPR052748">
    <property type="entry name" value="ISR_Activator"/>
</dbReference>
<name>A0A6J1X5L5_GALME</name>
<dbReference type="PANTHER" id="PTHR45011:SF1">
    <property type="entry name" value="DAP3-BINDING CELL DEATH ENHANCER 1"/>
    <property type="match status" value="1"/>
</dbReference>
<dbReference type="KEGG" id="gmw:113520365"/>
<gene>
    <name evidence="2" type="primary">LOC113520365</name>
</gene>
<dbReference type="PANTHER" id="PTHR45011">
    <property type="entry name" value="DAP3-BINDING CELL DEATH ENHANCER 1"/>
    <property type="match status" value="1"/>
</dbReference>
<dbReference type="SMART" id="SM00671">
    <property type="entry name" value="SEL1"/>
    <property type="match status" value="2"/>
</dbReference>
<dbReference type="RefSeq" id="XP_026761485.2">
    <property type="nucleotide sequence ID" value="XM_026905684.3"/>
</dbReference>
<dbReference type="InterPro" id="IPR006597">
    <property type="entry name" value="Sel1-like"/>
</dbReference>
<dbReference type="InterPro" id="IPR011990">
    <property type="entry name" value="TPR-like_helical_dom_sf"/>
</dbReference>
<sequence>MWKYLLRRFRETVERGANCFDKRGTTSGLVNSLGNLPEENKQTGPPCSWFSSRNCWKSFKDDNGTNSTKWNFENLNHSCNWLGAITWSGVLVMGWYATQLTYLKKKYHSKQFQNKNTSFRNLLSILYPYVSCVNKNPAYLTSTAKLESVIKNLTPTVHLMSNDNLGVTQESNSNSNEDNTSVKEFKDMLNVIENKLALSAIENGQTKEGLKLLRSAANRNYAPALYNLGLCYEKGIGVQIDEKMAMQLYQSAAALEHPGALYNLAVYYGRGRGGLPKDTETGTRLLRLAAIQGHETAINALKSLEEDMPNISEDDKDMWNFNYSLLGRHDNVVAPVHTTLFVENVNYLRSQQQMQELVF</sequence>
<dbReference type="InParanoid" id="A0A6J1X5L5"/>
<protein>
    <submittedName>
        <fullName evidence="2">Uncharacterized protein LOC113520365</fullName>
    </submittedName>
</protein>
<dbReference type="SUPFAM" id="SSF81901">
    <property type="entry name" value="HCP-like"/>
    <property type="match status" value="1"/>
</dbReference>
<dbReference type="GeneID" id="113520365"/>
<dbReference type="Gene3D" id="1.25.40.10">
    <property type="entry name" value="Tetratricopeptide repeat domain"/>
    <property type="match status" value="1"/>
</dbReference>
<organism evidence="1 2">
    <name type="scientific">Galleria mellonella</name>
    <name type="common">Greater wax moth</name>
    <dbReference type="NCBI Taxonomy" id="7137"/>
    <lineage>
        <taxon>Eukaryota</taxon>
        <taxon>Metazoa</taxon>
        <taxon>Ecdysozoa</taxon>
        <taxon>Arthropoda</taxon>
        <taxon>Hexapoda</taxon>
        <taxon>Insecta</taxon>
        <taxon>Pterygota</taxon>
        <taxon>Neoptera</taxon>
        <taxon>Endopterygota</taxon>
        <taxon>Lepidoptera</taxon>
        <taxon>Glossata</taxon>
        <taxon>Ditrysia</taxon>
        <taxon>Pyraloidea</taxon>
        <taxon>Pyralidae</taxon>
        <taxon>Galleriinae</taxon>
        <taxon>Galleria</taxon>
    </lineage>
</organism>
<evidence type="ECO:0000313" key="1">
    <source>
        <dbReference type="Proteomes" id="UP001652740"/>
    </source>
</evidence>
<dbReference type="Proteomes" id="UP001652740">
    <property type="component" value="Unplaced"/>
</dbReference>
<proteinExistence type="predicted"/>
<evidence type="ECO:0000313" key="2">
    <source>
        <dbReference type="RefSeq" id="XP_026761485.2"/>
    </source>
</evidence>
<dbReference type="Pfam" id="PF08238">
    <property type="entry name" value="Sel1"/>
    <property type="match status" value="2"/>
</dbReference>
<accession>A0A6J1X5L5</accession>
<dbReference type="AlphaFoldDB" id="A0A6J1X5L5"/>
<keyword evidence="1" id="KW-1185">Reference proteome</keyword>
<reference evidence="2" key="1">
    <citation type="submission" date="2025-08" db="UniProtKB">
        <authorList>
            <consortium name="RefSeq"/>
        </authorList>
    </citation>
    <scope>IDENTIFICATION</scope>
    <source>
        <tissue evidence="2">Whole larvae</tissue>
    </source>
</reference>